<dbReference type="NCBIfam" id="TIGR01784">
    <property type="entry name" value="T_den_put_tspse"/>
    <property type="match status" value="1"/>
</dbReference>
<keyword evidence="3" id="KW-1185">Reference proteome</keyword>
<feature type="coiled-coil region" evidence="1">
    <location>
        <begin position="246"/>
        <end position="308"/>
    </location>
</feature>
<sequence>MPLYHTPAAFPSASSEFQTASGPIDYQMTNDYMFHAVLQENPNVLKSLICSLLNLNPDDIRSIQILNPISLGASIDNKTFILDINILFNNNTLINLEMQVKNLFNWEDRSLSYLCRAFDQLLKGSEYHTAKPAIHISILNFTPFPDLPEFYASYKLLNEKNHHIYSDKFNLRMLDLTCIHLATPKDQACQLDNWARLLRATTWEEIKMIAKHNTALLEASETLFTLNADDLIRKQCQARSDYYRLHNTISQKLNTLTAEVKSLSSENQCLTSENQCLTSENLSLNSKVKNLTLENQEKDLLIEQLKAQLHKNQPPV</sequence>
<dbReference type="OrthoDB" id="2000698at2"/>
<proteinExistence type="predicted"/>
<dbReference type="Proteomes" id="UP000012589">
    <property type="component" value="Unassembled WGS sequence"/>
</dbReference>
<dbReference type="Pfam" id="PF12784">
    <property type="entry name" value="PDDEXK_2"/>
    <property type="match status" value="1"/>
</dbReference>
<evidence type="ECO:0008006" key="4">
    <source>
        <dbReference type="Google" id="ProtNLM"/>
    </source>
</evidence>
<reference evidence="2 3" key="1">
    <citation type="journal article" date="2014" name="Genome Announc.">
        <title>Draft genome sequences of the altered schaedler flora, a defined bacterial community from gnotobiotic mice.</title>
        <authorList>
            <person name="Wannemuehler M.J."/>
            <person name="Overstreet A.M."/>
            <person name="Ward D.V."/>
            <person name="Phillips G.J."/>
        </authorList>
    </citation>
    <scope>NUCLEOTIDE SEQUENCE [LARGE SCALE GENOMIC DNA]</scope>
    <source>
        <strain evidence="2 3">ASF492</strain>
    </source>
</reference>
<dbReference type="STRING" id="1235802.C823_03056"/>
<protein>
    <recommendedName>
        <fullName evidence="4">Transposase (putative) YhgA-like domain-containing protein</fullName>
    </recommendedName>
</protein>
<dbReference type="eggNOG" id="COG5464">
    <property type="taxonomic scope" value="Bacteria"/>
</dbReference>
<evidence type="ECO:0000313" key="2">
    <source>
        <dbReference type="EMBL" id="EMZ24752.1"/>
    </source>
</evidence>
<dbReference type="PANTHER" id="PTHR41317">
    <property type="entry name" value="PD-(D_E)XK NUCLEASE FAMILY TRANSPOSASE"/>
    <property type="match status" value="1"/>
</dbReference>
<evidence type="ECO:0000313" key="3">
    <source>
        <dbReference type="Proteomes" id="UP000012589"/>
    </source>
</evidence>
<organism evidence="2 3">
    <name type="scientific">Eubacterium plexicaudatum ASF492</name>
    <dbReference type="NCBI Taxonomy" id="1235802"/>
    <lineage>
        <taxon>Bacteria</taxon>
        <taxon>Bacillati</taxon>
        <taxon>Bacillota</taxon>
        <taxon>Clostridia</taxon>
        <taxon>Eubacteriales</taxon>
        <taxon>Eubacteriaceae</taxon>
        <taxon>Eubacterium</taxon>
    </lineage>
</organism>
<dbReference type="EMBL" id="AQFT01000092">
    <property type="protein sequence ID" value="EMZ24752.1"/>
    <property type="molecule type" value="Genomic_DNA"/>
</dbReference>
<name>N2A5W6_9FIRM</name>
<dbReference type="AlphaFoldDB" id="N2A5W6"/>
<dbReference type="InterPro" id="IPR010106">
    <property type="entry name" value="RpnA"/>
</dbReference>
<keyword evidence="1" id="KW-0175">Coiled coil</keyword>
<dbReference type="HOGENOM" id="CLU_057504_0_1_9"/>
<gene>
    <name evidence="2" type="ORF">C823_03056</name>
</gene>
<dbReference type="PATRIC" id="fig|1235802.3.peg.3233"/>
<dbReference type="PANTHER" id="PTHR41317:SF1">
    <property type="entry name" value="PD-(D_E)XK NUCLEASE FAMILY TRANSPOSASE"/>
    <property type="match status" value="1"/>
</dbReference>
<accession>N2A5W6</accession>
<evidence type="ECO:0000256" key="1">
    <source>
        <dbReference type="SAM" id="Coils"/>
    </source>
</evidence>
<comment type="caution">
    <text evidence="2">The sequence shown here is derived from an EMBL/GenBank/DDBJ whole genome shotgun (WGS) entry which is preliminary data.</text>
</comment>